<feature type="transmembrane region" description="Helical" evidence="4">
    <location>
        <begin position="114"/>
        <end position="139"/>
    </location>
</feature>
<dbReference type="InterPro" id="IPR050468">
    <property type="entry name" value="Cuticle_Struct_Prot"/>
</dbReference>
<evidence type="ECO:0000256" key="3">
    <source>
        <dbReference type="SAM" id="MobiDB-lite"/>
    </source>
</evidence>
<gene>
    <name evidence="5" type="ORF">RDWZM_008768</name>
</gene>
<proteinExistence type="predicted"/>
<reference evidence="5" key="1">
    <citation type="submission" date="2022-12" db="EMBL/GenBank/DDBJ databases">
        <title>Genome assemblies of Blomia tropicalis.</title>
        <authorList>
            <person name="Cui Y."/>
        </authorList>
    </citation>
    <scope>NUCLEOTIDE SEQUENCE</scope>
    <source>
        <tissue evidence="5">Adult mites</tissue>
    </source>
</reference>
<evidence type="ECO:0000313" key="5">
    <source>
        <dbReference type="EMBL" id="KAJ6217611.1"/>
    </source>
</evidence>
<evidence type="ECO:0000256" key="1">
    <source>
        <dbReference type="ARBA" id="ARBA00022460"/>
    </source>
</evidence>
<dbReference type="Pfam" id="PF00379">
    <property type="entry name" value="Chitin_bind_4"/>
    <property type="match status" value="1"/>
</dbReference>
<keyword evidence="4" id="KW-1133">Transmembrane helix</keyword>
<dbReference type="Proteomes" id="UP001142055">
    <property type="component" value="Chromosome 3"/>
</dbReference>
<dbReference type="PROSITE" id="PS00233">
    <property type="entry name" value="CHIT_BIND_RR_1"/>
    <property type="match status" value="1"/>
</dbReference>
<feature type="compositionally biased region" description="Basic residues" evidence="3">
    <location>
        <begin position="154"/>
        <end position="176"/>
    </location>
</feature>
<dbReference type="AlphaFoldDB" id="A0A9Q0RKE6"/>
<keyword evidence="4" id="KW-0472">Membrane</keyword>
<dbReference type="PROSITE" id="PS51155">
    <property type="entry name" value="CHIT_BIND_RR_2"/>
    <property type="match status" value="1"/>
</dbReference>
<dbReference type="PANTHER" id="PTHR10380:SF173">
    <property type="entry name" value="CUTICULAR PROTEIN 47EF, ISOFORM C-RELATED"/>
    <property type="match status" value="1"/>
</dbReference>
<name>A0A9Q0RKE6_BLOTA</name>
<dbReference type="EMBL" id="JAPWDV010000003">
    <property type="protein sequence ID" value="KAJ6217611.1"/>
    <property type="molecule type" value="Genomic_DNA"/>
</dbReference>
<evidence type="ECO:0000313" key="6">
    <source>
        <dbReference type="Proteomes" id="UP001142055"/>
    </source>
</evidence>
<dbReference type="PANTHER" id="PTHR10380">
    <property type="entry name" value="CUTICLE PROTEIN"/>
    <property type="match status" value="1"/>
</dbReference>
<feature type="region of interest" description="Disordered" evidence="3">
    <location>
        <begin position="154"/>
        <end position="205"/>
    </location>
</feature>
<evidence type="ECO:0000256" key="4">
    <source>
        <dbReference type="SAM" id="Phobius"/>
    </source>
</evidence>
<accession>A0A9Q0RKE6</accession>
<feature type="compositionally biased region" description="Low complexity" evidence="3">
    <location>
        <begin position="187"/>
        <end position="199"/>
    </location>
</feature>
<keyword evidence="1 2" id="KW-0193">Cuticle</keyword>
<dbReference type="GO" id="GO:0062129">
    <property type="term" value="C:chitin-based extracellular matrix"/>
    <property type="evidence" value="ECO:0007669"/>
    <property type="project" value="TreeGrafter"/>
</dbReference>
<keyword evidence="6" id="KW-1185">Reference proteome</keyword>
<organism evidence="5 6">
    <name type="scientific">Blomia tropicalis</name>
    <name type="common">Mite</name>
    <dbReference type="NCBI Taxonomy" id="40697"/>
    <lineage>
        <taxon>Eukaryota</taxon>
        <taxon>Metazoa</taxon>
        <taxon>Ecdysozoa</taxon>
        <taxon>Arthropoda</taxon>
        <taxon>Chelicerata</taxon>
        <taxon>Arachnida</taxon>
        <taxon>Acari</taxon>
        <taxon>Acariformes</taxon>
        <taxon>Sarcoptiformes</taxon>
        <taxon>Astigmata</taxon>
        <taxon>Glycyphagoidea</taxon>
        <taxon>Echimyopodidae</taxon>
        <taxon>Blomia</taxon>
    </lineage>
</organism>
<dbReference type="GO" id="GO:0008010">
    <property type="term" value="F:structural constituent of chitin-based larval cuticle"/>
    <property type="evidence" value="ECO:0007669"/>
    <property type="project" value="TreeGrafter"/>
</dbReference>
<comment type="caution">
    <text evidence="5">The sequence shown here is derived from an EMBL/GenBank/DDBJ whole genome shotgun (WGS) entry which is preliminary data.</text>
</comment>
<keyword evidence="4" id="KW-0812">Transmembrane</keyword>
<sequence>MVINSLKPNQWMPIVHMICAAAIIQNETDALQIWTDTTDRIITETYELSETNIDMNKELTKINLIKKQFNQSIETTRQETNEKTNITTKEYQTKTTNSLEQQTLNPFLLFQTLLLSNLILVITVIVPMIMTILIGWWFILKFRGIDRCHYRHRQRKRYNRRKDNKKKNRFKSRNSFRSHLGSGGQTTSGSTTSNSQRQGKQSISDERSNGIVTSLDYDQVKSSDSCLGVNVQKSTLVKSPKITIGFEPTDYVAELIASIHALPYHGGVVNTGASAVTRQDDGYGNYAFGYNEDHATGGTFRKEKGGPGVQVGSYGLRDADGRIRTVNYVADALGFRASISTNEPGVDPKQDPAAINLNNGYGYNHAVPVVYEPAPIVAHETYAPVHGYSASPLPMHGAYVGPGSYGSGSYGHGSYY</sequence>
<evidence type="ECO:0000256" key="2">
    <source>
        <dbReference type="PROSITE-ProRule" id="PRU00497"/>
    </source>
</evidence>
<protein>
    <submittedName>
        <fullName evidence="5">Uncharacterized protein</fullName>
    </submittedName>
</protein>
<dbReference type="InterPro" id="IPR031311">
    <property type="entry name" value="CHIT_BIND_RR_consensus"/>
</dbReference>
<dbReference type="InterPro" id="IPR000618">
    <property type="entry name" value="Insect_cuticle"/>
</dbReference>